<dbReference type="InterPro" id="IPR007749">
    <property type="entry name" value="DUF677"/>
</dbReference>
<dbReference type="Proteomes" id="UP001345219">
    <property type="component" value="Chromosome 24"/>
</dbReference>
<dbReference type="EMBL" id="JAXIOK010000005">
    <property type="protein sequence ID" value="KAK4770290.1"/>
    <property type="molecule type" value="Genomic_DNA"/>
</dbReference>
<feature type="compositionally biased region" description="Low complexity" evidence="6">
    <location>
        <begin position="15"/>
        <end position="25"/>
    </location>
</feature>
<proteinExistence type="inferred from homology"/>
<evidence type="ECO:0000256" key="6">
    <source>
        <dbReference type="SAM" id="MobiDB-lite"/>
    </source>
</evidence>
<keyword evidence="4 7" id="KW-1133">Transmembrane helix</keyword>
<evidence type="ECO:0000256" key="7">
    <source>
        <dbReference type="SAM" id="Phobius"/>
    </source>
</evidence>
<dbReference type="GO" id="GO:0016020">
    <property type="term" value="C:membrane"/>
    <property type="evidence" value="ECO:0007669"/>
    <property type="project" value="UniProtKB-SubCell"/>
</dbReference>
<keyword evidence="3 7" id="KW-0812">Transmembrane</keyword>
<name>A0AAN7KUX1_9MYRT</name>
<dbReference type="Pfam" id="PF05055">
    <property type="entry name" value="DUF677"/>
    <property type="match status" value="1"/>
</dbReference>
<comment type="subcellular location">
    <subcellularLocation>
        <location evidence="1">Membrane</location>
    </subcellularLocation>
</comment>
<keyword evidence="5 7" id="KW-0472">Membrane</keyword>
<gene>
    <name evidence="8" type="ORF">SAY87_030822</name>
</gene>
<dbReference type="AlphaFoldDB" id="A0AAN7KUX1"/>
<evidence type="ECO:0000256" key="3">
    <source>
        <dbReference type="ARBA" id="ARBA00022692"/>
    </source>
</evidence>
<sequence>MMKAFSKICVKKFTSSSSGSGSSSSAPTTAAVEADSAGPEARVDLQVEYANAFRTESYVEFWDRVLALSHHELTACQSRQSLGSPATTADRLPSYRLFVDHLLEPDQPTVNRILSSTHCKTSHKSLLSEYFDETANASLLCSALLKDLDSTRVTYQKIKPSSSSDSLRQVQSIQAGCSRLLKQLESARDQVRSKMRVMSRIKNGSATILVALTASLAIIVMTHGLALLMAAPGLLAAASLELASPRRIAKVLVQLDAAAKGTYILKRDMDTISRLVSRLNDELEHMRQMDRFWLERGDDQLQVDTSEEVSRQRNQTDCSFSEQLDELEEHLYLCFMMINRSRNLVLKEIH</sequence>
<evidence type="ECO:0000256" key="2">
    <source>
        <dbReference type="ARBA" id="ARBA00009074"/>
    </source>
</evidence>
<organism evidence="8 9">
    <name type="scientific">Trapa incisa</name>
    <dbReference type="NCBI Taxonomy" id="236973"/>
    <lineage>
        <taxon>Eukaryota</taxon>
        <taxon>Viridiplantae</taxon>
        <taxon>Streptophyta</taxon>
        <taxon>Embryophyta</taxon>
        <taxon>Tracheophyta</taxon>
        <taxon>Spermatophyta</taxon>
        <taxon>Magnoliopsida</taxon>
        <taxon>eudicotyledons</taxon>
        <taxon>Gunneridae</taxon>
        <taxon>Pentapetalae</taxon>
        <taxon>rosids</taxon>
        <taxon>malvids</taxon>
        <taxon>Myrtales</taxon>
        <taxon>Lythraceae</taxon>
        <taxon>Trapa</taxon>
    </lineage>
</organism>
<feature type="region of interest" description="Disordered" evidence="6">
    <location>
        <begin position="13"/>
        <end position="33"/>
    </location>
</feature>
<evidence type="ECO:0000256" key="1">
    <source>
        <dbReference type="ARBA" id="ARBA00004370"/>
    </source>
</evidence>
<keyword evidence="9" id="KW-1185">Reference proteome</keyword>
<reference evidence="8 9" key="1">
    <citation type="journal article" date="2023" name="Hortic Res">
        <title>Pangenome of water caltrop reveals structural variations and asymmetric subgenome divergence after allopolyploidization.</title>
        <authorList>
            <person name="Zhang X."/>
            <person name="Chen Y."/>
            <person name="Wang L."/>
            <person name="Yuan Y."/>
            <person name="Fang M."/>
            <person name="Shi L."/>
            <person name="Lu R."/>
            <person name="Comes H.P."/>
            <person name="Ma Y."/>
            <person name="Chen Y."/>
            <person name="Huang G."/>
            <person name="Zhou Y."/>
            <person name="Zheng Z."/>
            <person name="Qiu Y."/>
        </authorList>
    </citation>
    <scope>NUCLEOTIDE SEQUENCE [LARGE SCALE GENOMIC DNA]</scope>
    <source>
        <tissue evidence="8">Roots</tissue>
    </source>
</reference>
<comment type="caution">
    <text evidence="8">The sequence shown here is derived from an EMBL/GenBank/DDBJ whole genome shotgun (WGS) entry which is preliminary data.</text>
</comment>
<evidence type="ECO:0000313" key="8">
    <source>
        <dbReference type="EMBL" id="KAK4770290.1"/>
    </source>
</evidence>
<evidence type="ECO:0000313" key="9">
    <source>
        <dbReference type="Proteomes" id="UP001345219"/>
    </source>
</evidence>
<accession>A0AAN7KUX1</accession>
<evidence type="ECO:0000256" key="5">
    <source>
        <dbReference type="ARBA" id="ARBA00023136"/>
    </source>
</evidence>
<evidence type="ECO:0000256" key="4">
    <source>
        <dbReference type="ARBA" id="ARBA00022989"/>
    </source>
</evidence>
<comment type="similarity">
    <text evidence="2">Belongs to the UPF0496 family.</text>
</comment>
<dbReference type="PANTHER" id="PTHR31113:SF6">
    <property type="entry name" value="UPF0496 PROTEIN 3"/>
    <property type="match status" value="1"/>
</dbReference>
<feature type="transmembrane region" description="Helical" evidence="7">
    <location>
        <begin position="201"/>
        <end position="219"/>
    </location>
</feature>
<protein>
    <submittedName>
        <fullName evidence="8">Uncharacterized protein</fullName>
    </submittedName>
</protein>
<dbReference type="PANTHER" id="PTHR31113">
    <property type="entry name" value="UPF0496 PROTEIN 3-RELATED"/>
    <property type="match status" value="1"/>
</dbReference>